<dbReference type="InterPro" id="IPR025282">
    <property type="entry name" value="DUF4214"/>
</dbReference>
<proteinExistence type="predicted"/>
<feature type="domain" description="DUF4214" evidence="1">
    <location>
        <begin position="39"/>
        <end position="98"/>
    </location>
</feature>
<name>A0AAU7JJ35_9HYPH</name>
<dbReference type="AlphaFoldDB" id="A0AAU7JJ35"/>
<gene>
    <name evidence="2" type="ORF">ABEG18_06490</name>
</gene>
<dbReference type="RefSeq" id="WP_406857271.1">
    <property type="nucleotide sequence ID" value="NZ_CP157484.1"/>
</dbReference>
<evidence type="ECO:0000259" key="1">
    <source>
        <dbReference type="Pfam" id="PF13946"/>
    </source>
</evidence>
<organism evidence="2">
    <name type="scientific">Alsobacter sp. KACC 23698</name>
    <dbReference type="NCBI Taxonomy" id="3149229"/>
    <lineage>
        <taxon>Bacteria</taxon>
        <taxon>Pseudomonadati</taxon>
        <taxon>Pseudomonadota</taxon>
        <taxon>Alphaproteobacteria</taxon>
        <taxon>Hyphomicrobiales</taxon>
        <taxon>Alsobacteraceae</taxon>
        <taxon>Alsobacter</taxon>
    </lineage>
</organism>
<reference evidence="2" key="1">
    <citation type="submission" date="2024-05" db="EMBL/GenBank/DDBJ databases">
        <authorList>
            <person name="Kim S."/>
            <person name="Heo J."/>
            <person name="Choi H."/>
            <person name="Choi Y."/>
            <person name="Kwon S.-W."/>
            <person name="Kim Y."/>
        </authorList>
    </citation>
    <scope>NUCLEOTIDE SEQUENCE</scope>
    <source>
        <strain evidence="2">KACC 23698</strain>
    </source>
</reference>
<protein>
    <submittedName>
        <fullName evidence="2">DUF4214 domain-containing protein</fullName>
    </submittedName>
</protein>
<accession>A0AAU7JJ35</accession>
<dbReference type="Pfam" id="PF13946">
    <property type="entry name" value="DUF4214"/>
    <property type="match status" value="1"/>
</dbReference>
<dbReference type="EMBL" id="CP157484">
    <property type="protein sequence ID" value="XBO40411.1"/>
    <property type="molecule type" value="Genomic_DNA"/>
</dbReference>
<evidence type="ECO:0000313" key="2">
    <source>
        <dbReference type="EMBL" id="XBO40411.1"/>
    </source>
</evidence>
<sequence>MATIQGVYVALFGRPADPLGLAYFNGVTNNGANLSAISDLAATDEFKIRFAGQNNVQIVNSIYKTLFNRDADADGLKFYLGQLTSGKMNVNNIAINILDGAQGTDKTISDAKIASANTFTSHVDQGNEIVAYNGTAAGNAGRAFLAPIATTPATDAQADAAISGIVTQSSTGGGIAGQTFTLAVGADTFTPDNSVTANKTTAGDDTIRGDAVANSLNTADTIDAGGGNDTLNASFDASPAAAVKPVLKSVENIFVSEAATFAVTVDLGDSSGVVAVWDKGGSAAADTTGAVTFTNVALSTQVGVRGTITDVATFTFAGATGSNDSATLNLRDVTAGAGTAISVLGVENLTINQSDDSAIAGTTSSIRSLVATDAKAISLTGSGTFNYSGATAGAANSITNLTKFDASAHKGDMTVDFSAVGGPTGGVTVLASSAGVNNITLTTGTQADVVQFNTTNVSTINKLTTITNFDQAAEDKLDLKAFNLGADTTVGSTVVAVAGDIAGFFAGTARVVLNDTTDTVYVDVNKDGNFSAGTDLAVVLTGVTAAGFTTADLILA</sequence>